<evidence type="ECO:0000313" key="2">
    <source>
        <dbReference type="EMBL" id="QSB13040.1"/>
    </source>
</evidence>
<comment type="similarity">
    <text evidence="1">Belongs to the short-chain dehydrogenases/reductases (SDR) family.</text>
</comment>
<dbReference type="Proteomes" id="UP000662857">
    <property type="component" value="Chromosome"/>
</dbReference>
<dbReference type="KEGG" id="nhy:JQS43_15435"/>
<dbReference type="EMBL" id="CP070499">
    <property type="protein sequence ID" value="QSB13040.1"/>
    <property type="molecule type" value="Genomic_DNA"/>
</dbReference>
<dbReference type="GO" id="GO:0016616">
    <property type="term" value="F:oxidoreductase activity, acting on the CH-OH group of donors, NAD or NADP as acceptor"/>
    <property type="evidence" value="ECO:0007669"/>
    <property type="project" value="TreeGrafter"/>
</dbReference>
<sequence length="240" mass="24349">MRQVVVTGGGTGIGLAIAQAFIANGDRVAITGRRESVLSEAAQRIGAQAVSFDAADPVAVRASLPELPAEVDVLVNNAGGIVAAGEPAPSPDELVALAEGWRHQLAANLLTAVLVTAALQPRLVDHGRVITIGSIAGSRGGGDYGAAKAAVVAWNADLAAKLGPRGITANVVAPGLVLETEFFQGRLSEQRRQRLVAETSVGRPGAPADVAATVEFVASPGARHITGQVIHVNGGAYLGR</sequence>
<dbReference type="Gene3D" id="3.40.50.720">
    <property type="entry name" value="NAD(P)-binding Rossmann-like Domain"/>
    <property type="match status" value="1"/>
</dbReference>
<dbReference type="InterPro" id="IPR036291">
    <property type="entry name" value="NAD(P)-bd_dom_sf"/>
</dbReference>
<dbReference type="GO" id="GO:0030497">
    <property type="term" value="P:fatty acid elongation"/>
    <property type="evidence" value="ECO:0007669"/>
    <property type="project" value="TreeGrafter"/>
</dbReference>
<name>A0A895YFS5_9ACTN</name>
<dbReference type="AlphaFoldDB" id="A0A895YFS5"/>
<reference evidence="2" key="1">
    <citation type="submission" date="2021-02" db="EMBL/GenBank/DDBJ databases">
        <title>Natrosporangium hydrolyticum gen. nov., sp. nov, a haloalkaliphilic actinobacterium from a soda solonchak soil.</title>
        <authorList>
            <person name="Sorokin D.Y."/>
            <person name="Khijniak T.V."/>
            <person name="Zakharycheva A.P."/>
            <person name="Boueva O.V."/>
            <person name="Ariskina E.V."/>
            <person name="Hahnke R.L."/>
            <person name="Bunk B."/>
            <person name="Sproer C."/>
            <person name="Schumann P."/>
            <person name="Evtushenko L.I."/>
            <person name="Kublanov I.V."/>
        </authorList>
    </citation>
    <scope>NUCLEOTIDE SEQUENCE</scope>
    <source>
        <strain evidence="2">DSM 106523</strain>
    </source>
</reference>
<evidence type="ECO:0000313" key="3">
    <source>
        <dbReference type="Proteomes" id="UP000662857"/>
    </source>
</evidence>
<dbReference type="Pfam" id="PF13561">
    <property type="entry name" value="adh_short_C2"/>
    <property type="match status" value="1"/>
</dbReference>
<dbReference type="InterPro" id="IPR002347">
    <property type="entry name" value="SDR_fam"/>
</dbReference>
<dbReference type="RefSeq" id="WP_239675101.1">
    <property type="nucleotide sequence ID" value="NZ_CP070499.1"/>
</dbReference>
<dbReference type="CDD" id="cd05233">
    <property type="entry name" value="SDR_c"/>
    <property type="match status" value="1"/>
</dbReference>
<dbReference type="PANTHER" id="PTHR42760:SF40">
    <property type="entry name" value="3-OXOACYL-[ACYL-CARRIER-PROTEIN] REDUCTASE, CHLOROPLASTIC"/>
    <property type="match status" value="1"/>
</dbReference>
<organism evidence="2 3">
    <name type="scientific">Natronosporangium hydrolyticum</name>
    <dbReference type="NCBI Taxonomy" id="2811111"/>
    <lineage>
        <taxon>Bacteria</taxon>
        <taxon>Bacillati</taxon>
        <taxon>Actinomycetota</taxon>
        <taxon>Actinomycetes</taxon>
        <taxon>Micromonosporales</taxon>
        <taxon>Micromonosporaceae</taxon>
        <taxon>Natronosporangium</taxon>
    </lineage>
</organism>
<gene>
    <name evidence="2" type="ORF">JQS43_15435</name>
</gene>
<protein>
    <submittedName>
        <fullName evidence="2">SDR family oxidoreductase</fullName>
    </submittedName>
</protein>
<dbReference type="PRINTS" id="PR00081">
    <property type="entry name" value="GDHRDH"/>
</dbReference>
<accession>A0A895YFS5</accession>
<dbReference type="SUPFAM" id="SSF51735">
    <property type="entry name" value="NAD(P)-binding Rossmann-fold domains"/>
    <property type="match status" value="1"/>
</dbReference>
<dbReference type="PRINTS" id="PR00080">
    <property type="entry name" value="SDRFAMILY"/>
</dbReference>
<dbReference type="PANTHER" id="PTHR42760">
    <property type="entry name" value="SHORT-CHAIN DEHYDROGENASES/REDUCTASES FAMILY MEMBER"/>
    <property type="match status" value="1"/>
</dbReference>
<keyword evidence="3" id="KW-1185">Reference proteome</keyword>
<proteinExistence type="inferred from homology"/>
<evidence type="ECO:0000256" key="1">
    <source>
        <dbReference type="ARBA" id="ARBA00006484"/>
    </source>
</evidence>